<accession>A0AAU2AIB3</accession>
<gene>
    <name evidence="1" type="ORF">OHA22_50855</name>
</gene>
<proteinExistence type="predicted"/>
<sequence length="235" mass="25631">MTEAPRRVQRHEVELVPERTLGTPHSPESLRARFSFGSDVLPVAEGTAPPEWVSYATALAPHRTFCVLAFGCTFQPEDADSPWTFEDAALGVALTASNPSCSPSSAPSEREPLARRVDPVRLDYPVSATPSTLSMSVNAGVVGASVERPIDGASKKDNWIVRSVGGSSQSRLRWEFRGTRQWPLVGDHDVKALVELVPGQGNAAEVLFAATLKHRLLGIRRYHPRHDPKRIPLSP</sequence>
<organism evidence="1">
    <name type="scientific">Streptomyces sp. NBC_00093</name>
    <dbReference type="NCBI Taxonomy" id="2975649"/>
    <lineage>
        <taxon>Bacteria</taxon>
        <taxon>Bacillati</taxon>
        <taxon>Actinomycetota</taxon>
        <taxon>Actinomycetes</taxon>
        <taxon>Kitasatosporales</taxon>
        <taxon>Streptomycetaceae</taxon>
        <taxon>Streptomyces</taxon>
    </lineage>
</organism>
<dbReference type="AlphaFoldDB" id="A0AAU2AIB3"/>
<name>A0AAU2AIB3_9ACTN</name>
<protein>
    <submittedName>
        <fullName evidence="1">Uncharacterized protein</fullName>
    </submittedName>
</protein>
<evidence type="ECO:0000313" key="1">
    <source>
        <dbReference type="EMBL" id="WTT23277.1"/>
    </source>
</evidence>
<dbReference type="EMBL" id="CP108222">
    <property type="protein sequence ID" value="WTT23277.1"/>
    <property type="molecule type" value="Genomic_DNA"/>
</dbReference>
<reference evidence="1" key="1">
    <citation type="submission" date="2022-10" db="EMBL/GenBank/DDBJ databases">
        <title>The complete genomes of actinobacterial strains from the NBC collection.</title>
        <authorList>
            <person name="Joergensen T.S."/>
            <person name="Alvarez Arevalo M."/>
            <person name="Sterndorff E.B."/>
            <person name="Faurdal D."/>
            <person name="Vuksanovic O."/>
            <person name="Mourched A.-S."/>
            <person name="Charusanti P."/>
            <person name="Shaw S."/>
            <person name="Blin K."/>
            <person name="Weber T."/>
        </authorList>
    </citation>
    <scope>NUCLEOTIDE SEQUENCE</scope>
    <source>
        <strain evidence="1">NBC_00093</strain>
    </source>
</reference>